<accession>A0ABV6B3Y6</accession>
<gene>
    <name evidence="1" type="ORF">ACFFLM_21170</name>
</gene>
<protein>
    <submittedName>
        <fullName evidence="1">Uncharacterized protein</fullName>
    </submittedName>
</protein>
<dbReference type="EMBL" id="JBHLYR010000062">
    <property type="protein sequence ID" value="MFB9994471.1"/>
    <property type="molecule type" value="Genomic_DNA"/>
</dbReference>
<dbReference type="RefSeq" id="WP_380015337.1">
    <property type="nucleotide sequence ID" value="NZ_JBHLYR010000062.1"/>
</dbReference>
<comment type="caution">
    <text evidence="1">The sequence shown here is derived from an EMBL/GenBank/DDBJ whole genome shotgun (WGS) entry which is preliminary data.</text>
</comment>
<reference evidence="1 2" key="1">
    <citation type="submission" date="2024-09" db="EMBL/GenBank/DDBJ databases">
        <authorList>
            <person name="Sun Q."/>
            <person name="Mori K."/>
        </authorList>
    </citation>
    <scope>NUCLEOTIDE SEQUENCE [LARGE SCALE GENOMIC DNA]</scope>
    <source>
        <strain evidence="1 2">JCM 13503</strain>
    </source>
</reference>
<dbReference type="SUPFAM" id="SSF54637">
    <property type="entry name" value="Thioesterase/thiol ester dehydrase-isomerase"/>
    <property type="match status" value="1"/>
</dbReference>
<proteinExistence type="predicted"/>
<evidence type="ECO:0000313" key="2">
    <source>
        <dbReference type="Proteomes" id="UP001589733"/>
    </source>
</evidence>
<keyword evidence="2" id="KW-1185">Reference proteome</keyword>
<name>A0ABV6B3Y6_9DEIO</name>
<organism evidence="1 2">
    <name type="scientific">Deinococcus oregonensis</name>
    <dbReference type="NCBI Taxonomy" id="1805970"/>
    <lineage>
        <taxon>Bacteria</taxon>
        <taxon>Thermotogati</taxon>
        <taxon>Deinococcota</taxon>
        <taxon>Deinococci</taxon>
        <taxon>Deinococcales</taxon>
        <taxon>Deinococcaceae</taxon>
        <taxon>Deinococcus</taxon>
    </lineage>
</organism>
<sequence>MLDQTHRFSPAQFTQVDVVNLLQRICVRPPYFALENLRLQGGAFSATAVAQRQISNETGPMQACEISRHAAICGLCAVALGFNDDDRRYYLARDAVYTGYTNPAPYGAAVSFEARVVEQNKRHATAEITVTADGADLAHLLVTYTILGDSSFKRLFRSKYSTGFIPLVNDRMPDPPTGQYSTSGQTSVLTLDRVPEEACAGHFEHYPAMPVAVLMGQLGLVAGRLYGTPYRVEAATMTAMDFCWAGESARFEVTPLTSEGAYSCTAYASGEVVSEMSLKLSPTG</sequence>
<dbReference type="InterPro" id="IPR029069">
    <property type="entry name" value="HotDog_dom_sf"/>
</dbReference>
<dbReference type="Proteomes" id="UP001589733">
    <property type="component" value="Unassembled WGS sequence"/>
</dbReference>
<evidence type="ECO:0000313" key="1">
    <source>
        <dbReference type="EMBL" id="MFB9994471.1"/>
    </source>
</evidence>